<accession>A0A9Q8SC02</accession>
<organism evidence="1 2">
    <name type="scientific">Colletotrichum lupini</name>
    <dbReference type="NCBI Taxonomy" id="145971"/>
    <lineage>
        <taxon>Eukaryota</taxon>
        <taxon>Fungi</taxon>
        <taxon>Dikarya</taxon>
        <taxon>Ascomycota</taxon>
        <taxon>Pezizomycotina</taxon>
        <taxon>Sordariomycetes</taxon>
        <taxon>Hypocreomycetidae</taxon>
        <taxon>Glomerellales</taxon>
        <taxon>Glomerellaceae</taxon>
        <taxon>Colletotrichum</taxon>
        <taxon>Colletotrichum acutatum species complex</taxon>
    </lineage>
</organism>
<protein>
    <submittedName>
        <fullName evidence="1">Uncharacterized protein</fullName>
    </submittedName>
</protein>
<dbReference type="Proteomes" id="UP000830671">
    <property type="component" value="Chromosome 1"/>
</dbReference>
<dbReference type="RefSeq" id="XP_049136079.1">
    <property type="nucleotide sequence ID" value="XM_049280122.1"/>
</dbReference>
<proteinExistence type="predicted"/>
<dbReference type="EMBL" id="CP019471">
    <property type="protein sequence ID" value="UQC74429.1"/>
    <property type="molecule type" value="Genomic_DNA"/>
</dbReference>
<evidence type="ECO:0000313" key="1">
    <source>
        <dbReference type="EMBL" id="UQC74429.1"/>
    </source>
</evidence>
<dbReference type="GeneID" id="73335132"/>
<dbReference type="AlphaFoldDB" id="A0A9Q8SC02"/>
<reference evidence="1" key="1">
    <citation type="journal article" date="2021" name="Mol. Plant Microbe Interact.">
        <title>Complete Genome Sequence of the Plant-Pathogenic Fungus Colletotrichum lupini.</title>
        <authorList>
            <person name="Baroncelli R."/>
            <person name="Pensec F."/>
            <person name="Da Lio D."/>
            <person name="Boufleur T."/>
            <person name="Vicente I."/>
            <person name="Sarrocco S."/>
            <person name="Picot A."/>
            <person name="Baraldi E."/>
            <person name="Sukno S."/>
            <person name="Thon M."/>
            <person name="Le Floch G."/>
        </authorList>
    </citation>
    <scope>NUCLEOTIDE SEQUENCE</scope>
    <source>
        <strain evidence="1">IMI 504893</strain>
    </source>
</reference>
<dbReference type="KEGG" id="clup:CLUP02_01080"/>
<keyword evidence="2" id="KW-1185">Reference proteome</keyword>
<gene>
    <name evidence="1" type="ORF">CLUP02_01080</name>
</gene>
<name>A0A9Q8SC02_9PEZI</name>
<sequence>MNPEYPPPSSMSSFRSFRCHGAQSAKIADMI</sequence>
<evidence type="ECO:0000313" key="2">
    <source>
        <dbReference type="Proteomes" id="UP000830671"/>
    </source>
</evidence>